<keyword evidence="4" id="KW-1185">Reference proteome</keyword>
<reference evidence="3 4" key="1">
    <citation type="submission" date="2024-05" db="EMBL/GenBank/DDBJ databases">
        <title>Genetic variation in Jamaican populations of the coffee berry borer (Hypothenemus hampei).</title>
        <authorList>
            <person name="Errbii M."/>
            <person name="Myrie A."/>
        </authorList>
    </citation>
    <scope>NUCLEOTIDE SEQUENCE [LARGE SCALE GENOMIC DNA]</scope>
    <source>
        <strain evidence="3">JA-Hopewell-2020-01-JO</strain>
        <tissue evidence="3">Whole body</tissue>
    </source>
</reference>
<proteinExistence type="predicted"/>
<dbReference type="AlphaFoldDB" id="A0ABD1EDL9"/>
<protein>
    <recommendedName>
        <fullName evidence="2">MADF domain-containing protein</fullName>
    </recommendedName>
</protein>
<dbReference type="Pfam" id="PF10545">
    <property type="entry name" value="MADF_DNA_bdg"/>
    <property type="match status" value="1"/>
</dbReference>
<dbReference type="InterPro" id="IPR006578">
    <property type="entry name" value="MADF-dom"/>
</dbReference>
<evidence type="ECO:0000313" key="3">
    <source>
        <dbReference type="EMBL" id="KAL1492481.1"/>
    </source>
</evidence>
<evidence type="ECO:0000313" key="4">
    <source>
        <dbReference type="Proteomes" id="UP001566132"/>
    </source>
</evidence>
<dbReference type="InterPro" id="IPR039353">
    <property type="entry name" value="TF_Adf1"/>
</dbReference>
<dbReference type="PROSITE" id="PS51029">
    <property type="entry name" value="MADF"/>
    <property type="match status" value="1"/>
</dbReference>
<dbReference type="PANTHER" id="PTHR12243:SF60">
    <property type="entry name" value="SI:CH211-15D5.12-RELATED"/>
    <property type="match status" value="1"/>
</dbReference>
<feature type="domain" description="MADF" evidence="2">
    <location>
        <begin position="7"/>
        <end position="96"/>
    </location>
</feature>
<accession>A0ABD1EDL9</accession>
<dbReference type="Proteomes" id="UP001566132">
    <property type="component" value="Unassembled WGS sequence"/>
</dbReference>
<dbReference type="EMBL" id="JBDJPC010000008">
    <property type="protein sequence ID" value="KAL1492481.1"/>
    <property type="molecule type" value="Genomic_DNA"/>
</dbReference>
<feature type="compositionally biased region" description="Polar residues" evidence="1">
    <location>
        <begin position="117"/>
        <end position="127"/>
    </location>
</feature>
<sequence length="222" mass="25801">MEDFDERLIKIVKDCEMLYNKKCSGYKNIVFKTKKWQEISESLNSTSEKCIRRWKSLRDRYTRYLKKENLPSGSGTRNHSTWNLFHQMDFLRDHVASRSTSGNMIHFPESVEDDSSIGETTSPSESDYTLEDPASSIASTPQNPRKRTKLDDVHQAFKEGMTTFQEFMRTKITPPNPKTPGEIFGQTVANIFDGLSERLQREAKIEIMKYLLTLQEDEPNEQ</sequence>
<feature type="region of interest" description="Disordered" evidence="1">
    <location>
        <begin position="106"/>
        <end position="149"/>
    </location>
</feature>
<comment type="caution">
    <text evidence="3">The sequence shown here is derived from an EMBL/GenBank/DDBJ whole genome shotgun (WGS) entry which is preliminary data.</text>
</comment>
<dbReference type="SMART" id="SM00595">
    <property type="entry name" value="MADF"/>
    <property type="match status" value="1"/>
</dbReference>
<evidence type="ECO:0000256" key="1">
    <source>
        <dbReference type="SAM" id="MobiDB-lite"/>
    </source>
</evidence>
<gene>
    <name evidence="3" type="ORF">ABEB36_010731</name>
</gene>
<name>A0ABD1EDL9_HYPHA</name>
<organism evidence="3 4">
    <name type="scientific">Hypothenemus hampei</name>
    <name type="common">Coffee berry borer</name>
    <dbReference type="NCBI Taxonomy" id="57062"/>
    <lineage>
        <taxon>Eukaryota</taxon>
        <taxon>Metazoa</taxon>
        <taxon>Ecdysozoa</taxon>
        <taxon>Arthropoda</taxon>
        <taxon>Hexapoda</taxon>
        <taxon>Insecta</taxon>
        <taxon>Pterygota</taxon>
        <taxon>Neoptera</taxon>
        <taxon>Endopterygota</taxon>
        <taxon>Coleoptera</taxon>
        <taxon>Polyphaga</taxon>
        <taxon>Cucujiformia</taxon>
        <taxon>Curculionidae</taxon>
        <taxon>Scolytinae</taxon>
        <taxon>Hypothenemus</taxon>
    </lineage>
</organism>
<dbReference type="PANTHER" id="PTHR12243">
    <property type="entry name" value="MADF DOMAIN TRANSCRIPTION FACTOR"/>
    <property type="match status" value="1"/>
</dbReference>
<evidence type="ECO:0000259" key="2">
    <source>
        <dbReference type="PROSITE" id="PS51029"/>
    </source>
</evidence>